<dbReference type="InterPro" id="IPR052533">
    <property type="entry name" value="WalJ/YycJ-like"/>
</dbReference>
<dbReference type="Gene3D" id="2.30.39.10">
    <property type="entry name" value="Alpha-1-antitrypsin, domain 1"/>
    <property type="match status" value="1"/>
</dbReference>
<dbReference type="InterPro" id="IPR001279">
    <property type="entry name" value="Metallo-B-lactamas"/>
</dbReference>
<dbReference type="PANTHER" id="PTHR47619:SF1">
    <property type="entry name" value="EXODEOXYRIBONUCLEASE WALJ"/>
    <property type="match status" value="1"/>
</dbReference>
<dbReference type="InterPro" id="IPR042185">
    <property type="entry name" value="Serpin_sf_2"/>
</dbReference>
<accession>A0ABW9F910</accession>
<dbReference type="SUPFAM" id="SSF56281">
    <property type="entry name" value="Metallo-hydrolase/oxidoreductase"/>
    <property type="match status" value="1"/>
</dbReference>
<dbReference type="InterPro" id="IPR023796">
    <property type="entry name" value="Serpin_dom"/>
</dbReference>
<dbReference type="InterPro" id="IPR036866">
    <property type="entry name" value="RibonucZ/Hydroxyglut_hydro"/>
</dbReference>
<organism evidence="2 3">
    <name type="scientific">Helcococcus bovis</name>
    <dbReference type="NCBI Taxonomy" id="3153252"/>
    <lineage>
        <taxon>Bacteria</taxon>
        <taxon>Bacillati</taxon>
        <taxon>Bacillota</taxon>
        <taxon>Tissierellia</taxon>
        <taxon>Tissierellales</taxon>
        <taxon>Peptoniphilaceae</taxon>
        <taxon>Helcococcus</taxon>
    </lineage>
</organism>
<reference evidence="2 3" key="1">
    <citation type="journal article" date="2024" name="Front. Microbiol.">
        <title>Pangenomic and biochemical analyses of Helcococcus ovis reveal widespread tetracycline resistance and a novel bacterial species, Helcococcus bovis.</title>
        <authorList>
            <person name="Cunha F."/>
            <person name="Zhai Y."/>
            <person name="Casaro S."/>
            <person name="Jones K.L."/>
            <person name="Hernandez M."/>
            <person name="Bisinotto R.S."/>
            <person name="Kariyawasam S."/>
            <person name="Brown M.B."/>
            <person name="Phillips A."/>
            <person name="Jeong K.C."/>
            <person name="Galvao K.N."/>
        </authorList>
    </citation>
    <scope>NUCLEOTIDE SEQUENCE [LARGE SCALE GENOMIC DNA]</scope>
    <source>
        <strain evidence="2 3">KG197</strain>
    </source>
</reference>
<dbReference type="PANTHER" id="PTHR47619">
    <property type="entry name" value="METALLO-HYDROLASE YYCJ-RELATED"/>
    <property type="match status" value="1"/>
</dbReference>
<dbReference type="Proteomes" id="UP001629536">
    <property type="component" value="Unassembled WGS sequence"/>
</dbReference>
<gene>
    <name evidence="2" type="ORF">ABGF40_08015</name>
</gene>
<name>A0ABW9F910_9FIRM</name>
<dbReference type="Gene3D" id="3.60.15.10">
    <property type="entry name" value="Ribonuclease Z/Hydroxyacylglutathione hydrolase-like"/>
    <property type="match status" value="1"/>
</dbReference>
<evidence type="ECO:0000259" key="1">
    <source>
        <dbReference type="SMART" id="SM00849"/>
    </source>
</evidence>
<dbReference type="Pfam" id="PF00753">
    <property type="entry name" value="Lactamase_B"/>
    <property type="match status" value="1"/>
</dbReference>
<dbReference type="InterPro" id="IPR036186">
    <property type="entry name" value="Serpin_sf"/>
</dbReference>
<feature type="domain" description="Metallo-beta-lactamase" evidence="1">
    <location>
        <begin position="117"/>
        <end position="322"/>
    </location>
</feature>
<dbReference type="SUPFAM" id="SSF56574">
    <property type="entry name" value="Serpins"/>
    <property type="match status" value="1"/>
</dbReference>
<dbReference type="RefSeq" id="WP_408126976.1">
    <property type="nucleotide sequence ID" value="NZ_JBFNFH010000024.1"/>
</dbReference>
<proteinExistence type="predicted"/>
<sequence>MWKKEFDKNDNKNFKFKLPNGSEVEKTFMSKNKETGEYYKGSNFQMANMQFKNFIKIEFVLPDENVKIEDLIKDENKLKEILNAKLKFLLLKIPSIKGKLIVTEVMMKLCTLSSGSTGNSIFVQSDKSKILIDCGLTGKLAVELLQSIGEKPEDLNAIFVTHEHIDHIKGVGILSRKYDIPILANEKTWIAMKDKIGKIDPKNINVFKSNTFFTFRDLDVQVVSTFHDAVDPVFFIFYQNNQKISILTDTGITSQLIVDSIRDSNILLLESNHDIEMLENGPYPIDLKYRIKGEYGHLSNDLASSIMKEIVNANGEKLILGHLSKTNNTPKTALESMKNELENIGIDVNKDIEIEVAEEFKSGKIIDLGGKYI</sequence>
<protein>
    <submittedName>
        <fullName evidence="2">MBL fold metallo-hydrolase</fullName>
    </submittedName>
</protein>
<evidence type="ECO:0000313" key="3">
    <source>
        <dbReference type="Proteomes" id="UP001629536"/>
    </source>
</evidence>
<dbReference type="SMART" id="SM00849">
    <property type="entry name" value="Lactamase_B"/>
    <property type="match status" value="1"/>
</dbReference>
<keyword evidence="3" id="KW-1185">Reference proteome</keyword>
<evidence type="ECO:0000313" key="2">
    <source>
        <dbReference type="EMBL" id="MFM1525603.1"/>
    </source>
</evidence>
<dbReference type="EMBL" id="JBFNFH010000024">
    <property type="protein sequence ID" value="MFM1525603.1"/>
    <property type="molecule type" value="Genomic_DNA"/>
</dbReference>
<comment type="caution">
    <text evidence="2">The sequence shown here is derived from an EMBL/GenBank/DDBJ whole genome shotgun (WGS) entry which is preliminary data.</text>
</comment>
<dbReference type="Pfam" id="PF00079">
    <property type="entry name" value="Serpin"/>
    <property type="match status" value="1"/>
</dbReference>